<dbReference type="Pfam" id="PF02581">
    <property type="entry name" value="TMP-TENI"/>
    <property type="match status" value="1"/>
</dbReference>
<dbReference type="GO" id="GO:0004789">
    <property type="term" value="F:thiamine-phosphate diphosphorylase activity"/>
    <property type="evidence" value="ECO:0007669"/>
    <property type="project" value="UniProtKB-EC"/>
</dbReference>
<dbReference type="SUPFAM" id="SSF51391">
    <property type="entry name" value="Thiamin phosphate synthase"/>
    <property type="match status" value="1"/>
</dbReference>
<dbReference type="PANTHER" id="PTHR20857:SF15">
    <property type="entry name" value="THIAMINE-PHOSPHATE SYNTHASE"/>
    <property type="match status" value="1"/>
</dbReference>
<dbReference type="GO" id="GO:0005737">
    <property type="term" value="C:cytoplasm"/>
    <property type="evidence" value="ECO:0007669"/>
    <property type="project" value="TreeGrafter"/>
</dbReference>
<dbReference type="EMBL" id="LN650648">
    <property type="protein sequence ID" value="CEI71867.1"/>
    <property type="molecule type" value="Genomic_DNA"/>
</dbReference>
<keyword evidence="5" id="KW-1185">Reference proteome</keyword>
<dbReference type="EC" id="2.5.1.3" evidence="4"/>
<dbReference type="KEGG" id="rhom:FRIFI_0319"/>
<dbReference type="RefSeq" id="WP_166504824.1">
    <property type="nucleotide sequence ID" value="NZ_JAKNTL010000002.1"/>
</dbReference>
<protein>
    <submittedName>
        <fullName evidence="4">Thiamine monophosphate synthase/TENI</fullName>
        <ecNumber evidence="4">2.5.1.3</ecNumber>
    </submittedName>
</protein>
<evidence type="ECO:0000256" key="1">
    <source>
        <dbReference type="ARBA" id="ARBA00004948"/>
    </source>
</evidence>
<dbReference type="CDD" id="cd00564">
    <property type="entry name" value="TMP_TenI"/>
    <property type="match status" value="1"/>
</dbReference>
<dbReference type="AlphaFoldDB" id="A0A2P2BNC5"/>
<sequence length="208" mass="24147">MYLITNRHLCKYDRYIEVIKEASYCGVKNIILREKDLSNDELENLYLKIKKNINKDTKIIINSNIEVFKRVDADGIHLPFDKFIDIYDEKNKKDTNEYIDIKNFNKILGVSTHSIKDIVEVLKRNADYIFLSHIYETKCKENLKPKGIEILKEANSLLTNSNINLIALGGITPSNVKYIVDYCDDIAVMSNLMSSKNIKKTINEYNID</sequence>
<dbReference type="Gene3D" id="3.20.20.70">
    <property type="entry name" value="Aldolase class I"/>
    <property type="match status" value="1"/>
</dbReference>
<dbReference type="GO" id="GO:0009228">
    <property type="term" value="P:thiamine biosynthetic process"/>
    <property type="evidence" value="ECO:0007669"/>
    <property type="project" value="UniProtKB-KW"/>
</dbReference>
<proteinExistence type="predicted"/>
<evidence type="ECO:0000313" key="5">
    <source>
        <dbReference type="Proteomes" id="UP000245695"/>
    </source>
</evidence>
<dbReference type="InterPro" id="IPR036206">
    <property type="entry name" value="ThiamineP_synth_sf"/>
</dbReference>
<dbReference type="Proteomes" id="UP000245695">
    <property type="component" value="Chromosome 1"/>
</dbReference>
<accession>A0A2P2BNC5</accession>
<keyword evidence="2" id="KW-0784">Thiamine biosynthesis</keyword>
<dbReference type="InterPro" id="IPR013785">
    <property type="entry name" value="Aldolase_TIM"/>
</dbReference>
<gene>
    <name evidence="4" type="ORF">FRIFI_0319</name>
</gene>
<keyword evidence="4" id="KW-0808">Transferase</keyword>
<reference evidence="4 5" key="1">
    <citation type="submission" date="2014-09" db="EMBL/GenBank/DDBJ databases">
        <authorList>
            <person name="Hornung B.V."/>
        </authorList>
    </citation>
    <scope>NUCLEOTIDE SEQUENCE [LARGE SCALE GENOMIC DNA]</scope>
    <source>
        <strain evidence="4 5">FRIFI</strain>
    </source>
</reference>
<dbReference type="InterPro" id="IPR022998">
    <property type="entry name" value="ThiamineP_synth_TenI"/>
</dbReference>
<feature type="domain" description="Thiamine phosphate synthase/TenI" evidence="3">
    <location>
        <begin position="1"/>
        <end position="191"/>
    </location>
</feature>
<evidence type="ECO:0000256" key="2">
    <source>
        <dbReference type="ARBA" id="ARBA00022977"/>
    </source>
</evidence>
<name>A0A2P2BNC5_9FIRM</name>
<comment type="pathway">
    <text evidence="1">Cofactor biosynthesis; thiamine diphosphate biosynthesis.</text>
</comment>
<dbReference type="PANTHER" id="PTHR20857">
    <property type="entry name" value="THIAMINE-PHOSPHATE PYROPHOSPHORYLASE"/>
    <property type="match status" value="1"/>
</dbReference>
<evidence type="ECO:0000313" key="4">
    <source>
        <dbReference type="EMBL" id="CEI71867.1"/>
    </source>
</evidence>
<evidence type="ECO:0000259" key="3">
    <source>
        <dbReference type="Pfam" id="PF02581"/>
    </source>
</evidence>
<organism evidence="4 5">
    <name type="scientific">Romboutsia hominis</name>
    <dbReference type="NCBI Taxonomy" id="1507512"/>
    <lineage>
        <taxon>Bacteria</taxon>
        <taxon>Bacillati</taxon>
        <taxon>Bacillota</taxon>
        <taxon>Clostridia</taxon>
        <taxon>Peptostreptococcales</taxon>
        <taxon>Peptostreptococcaceae</taxon>
        <taxon>Romboutsia</taxon>
    </lineage>
</organism>